<accession>A0A426YUX7</accession>
<gene>
    <name evidence="1" type="ORF">B296_00008262</name>
</gene>
<dbReference type="EMBL" id="AMZH03010042">
    <property type="protein sequence ID" value="RRT55540.1"/>
    <property type="molecule type" value="Genomic_DNA"/>
</dbReference>
<dbReference type="Proteomes" id="UP000287651">
    <property type="component" value="Unassembled WGS sequence"/>
</dbReference>
<comment type="caution">
    <text evidence="1">The sequence shown here is derived from an EMBL/GenBank/DDBJ whole genome shotgun (WGS) entry which is preliminary data.</text>
</comment>
<evidence type="ECO:0000313" key="2">
    <source>
        <dbReference type="Proteomes" id="UP000287651"/>
    </source>
</evidence>
<organism evidence="1 2">
    <name type="scientific">Ensete ventricosum</name>
    <name type="common">Abyssinian banana</name>
    <name type="synonym">Musa ensete</name>
    <dbReference type="NCBI Taxonomy" id="4639"/>
    <lineage>
        <taxon>Eukaryota</taxon>
        <taxon>Viridiplantae</taxon>
        <taxon>Streptophyta</taxon>
        <taxon>Embryophyta</taxon>
        <taxon>Tracheophyta</taxon>
        <taxon>Spermatophyta</taxon>
        <taxon>Magnoliopsida</taxon>
        <taxon>Liliopsida</taxon>
        <taxon>Zingiberales</taxon>
        <taxon>Musaceae</taxon>
        <taxon>Ensete</taxon>
    </lineage>
</organism>
<protein>
    <submittedName>
        <fullName evidence="1">Uncharacterized protein</fullName>
    </submittedName>
</protein>
<sequence length="81" mass="8628">MLAAIKAIGSERLLLVAFLSQEITAGYDQRGWQRKITAGSVTQRGIAAGCDQVAAGRDQSRWQREIAAAAMKTDGSEGCCL</sequence>
<evidence type="ECO:0000313" key="1">
    <source>
        <dbReference type="EMBL" id="RRT55540.1"/>
    </source>
</evidence>
<reference evidence="1 2" key="1">
    <citation type="journal article" date="2014" name="Agronomy (Basel)">
        <title>A Draft Genome Sequence for Ensete ventricosum, the Drought-Tolerant Tree Against Hunger.</title>
        <authorList>
            <person name="Harrison J."/>
            <person name="Moore K.A."/>
            <person name="Paszkiewicz K."/>
            <person name="Jones T."/>
            <person name="Grant M."/>
            <person name="Ambacheew D."/>
            <person name="Muzemil S."/>
            <person name="Studholme D.J."/>
        </authorList>
    </citation>
    <scope>NUCLEOTIDE SEQUENCE [LARGE SCALE GENOMIC DNA]</scope>
</reference>
<name>A0A426YUX7_ENSVE</name>
<proteinExistence type="predicted"/>
<dbReference type="AlphaFoldDB" id="A0A426YUX7"/>